<evidence type="ECO:0000256" key="10">
    <source>
        <dbReference type="ARBA" id="ARBA00023180"/>
    </source>
</evidence>
<dbReference type="FunFam" id="3.40.50.11660:FF:000002">
    <property type="entry name" value="Alpha-(1,3)-fucosyltransferase"/>
    <property type="match status" value="1"/>
</dbReference>
<sequence>MMYTVECPKETLRHFDRKFLTNEFFNSSATYRLDSSVFMPYDALTRITPTTQKNIFGIKKRDIYVILIPLSSLAKAKNKTKLAFQAVTNCGATSGRDRITKKLKKLIELDTVGICYGGLCSSECYTRNMENHMFYLALENNICHNYVTEKFWNSLRSLTVPVVFSRSVFEGMDVPSNAFIALDDFKSVNELVAHLKALQNDTEKYLEYFEWTKTYTKRKVGLDYSPLCKICEYATKQFEKKKKI</sequence>
<evidence type="ECO:0000256" key="8">
    <source>
        <dbReference type="ARBA" id="ARBA00022989"/>
    </source>
</evidence>
<evidence type="ECO:0000256" key="6">
    <source>
        <dbReference type="ARBA" id="ARBA00022692"/>
    </source>
</evidence>
<dbReference type="PANTHER" id="PTHR11929:SF226">
    <property type="entry name" value="ATP-DEPENDENT DNA HELICASE-RELATED"/>
    <property type="match status" value="1"/>
</dbReference>
<evidence type="ECO:0000313" key="14">
    <source>
        <dbReference type="Proteomes" id="UP000580250"/>
    </source>
</evidence>
<keyword evidence="6 11" id="KW-0812">Transmembrane</keyword>
<proteinExistence type="inferred from homology"/>
<keyword evidence="5 11" id="KW-0808">Transferase</keyword>
<comment type="subcellular location">
    <subcellularLocation>
        <location evidence="1 11">Golgi apparatus</location>
        <location evidence="1 11">Golgi stack membrane</location>
        <topology evidence="1 11">Single-pass type II membrane protein</topology>
    </subcellularLocation>
</comment>
<evidence type="ECO:0000259" key="12">
    <source>
        <dbReference type="Pfam" id="PF00852"/>
    </source>
</evidence>
<dbReference type="EC" id="2.4.1.-" evidence="11"/>
<dbReference type="Pfam" id="PF00852">
    <property type="entry name" value="Glyco_transf_10"/>
    <property type="match status" value="1"/>
</dbReference>
<evidence type="ECO:0000256" key="9">
    <source>
        <dbReference type="ARBA" id="ARBA00023136"/>
    </source>
</evidence>
<evidence type="ECO:0000256" key="4">
    <source>
        <dbReference type="ARBA" id="ARBA00022676"/>
    </source>
</evidence>
<name>A0A6V7WHL2_MELEN</name>
<dbReference type="InterPro" id="IPR038577">
    <property type="entry name" value="GT10-like_C_sf"/>
</dbReference>
<keyword evidence="8" id="KW-1133">Transmembrane helix</keyword>
<gene>
    <name evidence="13" type="ORF">MENT_LOCUS38992</name>
</gene>
<evidence type="ECO:0000256" key="3">
    <source>
        <dbReference type="ARBA" id="ARBA00008919"/>
    </source>
</evidence>
<dbReference type="AlphaFoldDB" id="A0A6V7WHL2"/>
<dbReference type="EMBL" id="CAJEWN010000590">
    <property type="protein sequence ID" value="CAD2186488.1"/>
    <property type="molecule type" value="Genomic_DNA"/>
</dbReference>
<dbReference type="Proteomes" id="UP000580250">
    <property type="component" value="Unassembled WGS sequence"/>
</dbReference>
<dbReference type="InterPro" id="IPR001503">
    <property type="entry name" value="Glyco_trans_10"/>
</dbReference>
<keyword evidence="7" id="KW-0735">Signal-anchor</keyword>
<comment type="pathway">
    <text evidence="2">Protein modification; protein glycosylation.</text>
</comment>
<evidence type="ECO:0000256" key="2">
    <source>
        <dbReference type="ARBA" id="ARBA00004922"/>
    </source>
</evidence>
<feature type="domain" description="Fucosyltransferase C-terminal" evidence="12">
    <location>
        <begin position="77"/>
        <end position="242"/>
    </location>
</feature>
<reference evidence="13 14" key="1">
    <citation type="submission" date="2020-08" db="EMBL/GenBank/DDBJ databases">
        <authorList>
            <person name="Koutsovoulos G."/>
            <person name="Danchin GJ E."/>
        </authorList>
    </citation>
    <scope>NUCLEOTIDE SEQUENCE [LARGE SCALE GENOMIC DNA]</scope>
</reference>
<keyword evidence="10" id="KW-0325">Glycoprotein</keyword>
<evidence type="ECO:0000256" key="7">
    <source>
        <dbReference type="ARBA" id="ARBA00022968"/>
    </source>
</evidence>
<evidence type="ECO:0000313" key="13">
    <source>
        <dbReference type="EMBL" id="CAD2186488.1"/>
    </source>
</evidence>
<comment type="similarity">
    <text evidence="3 11">Belongs to the glycosyltransferase 10 family.</text>
</comment>
<keyword evidence="4 11" id="KW-0328">Glycosyltransferase</keyword>
<protein>
    <recommendedName>
        <fullName evidence="11">Fucosyltransferase</fullName>
        <ecNumber evidence="11">2.4.1.-</ecNumber>
    </recommendedName>
</protein>
<keyword evidence="9" id="KW-0472">Membrane</keyword>
<organism evidence="13 14">
    <name type="scientific">Meloidogyne enterolobii</name>
    <name type="common">Root-knot nematode worm</name>
    <name type="synonym">Meloidogyne mayaguensis</name>
    <dbReference type="NCBI Taxonomy" id="390850"/>
    <lineage>
        <taxon>Eukaryota</taxon>
        <taxon>Metazoa</taxon>
        <taxon>Ecdysozoa</taxon>
        <taxon>Nematoda</taxon>
        <taxon>Chromadorea</taxon>
        <taxon>Rhabditida</taxon>
        <taxon>Tylenchina</taxon>
        <taxon>Tylenchomorpha</taxon>
        <taxon>Tylenchoidea</taxon>
        <taxon>Meloidogynidae</taxon>
        <taxon>Meloidogyninae</taxon>
        <taxon>Meloidogyne</taxon>
    </lineage>
</organism>
<evidence type="ECO:0000256" key="5">
    <source>
        <dbReference type="ARBA" id="ARBA00022679"/>
    </source>
</evidence>
<dbReference type="SUPFAM" id="SSF53756">
    <property type="entry name" value="UDP-Glycosyltransferase/glycogen phosphorylase"/>
    <property type="match status" value="1"/>
</dbReference>
<dbReference type="InterPro" id="IPR055270">
    <property type="entry name" value="Glyco_tran_10_C"/>
</dbReference>
<dbReference type="OrthoDB" id="5790915at2759"/>
<dbReference type="GO" id="GO:0032580">
    <property type="term" value="C:Golgi cisterna membrane"/>
    <property type="evidence" value="ECO:0007669"/>
    <property type="project" value="UniProtKB-SubCell"/>
</dbReference>
<dbReference type="Gene3D" id="3.40.50.11660">
    <property type="entry name" value="Glycosyl transferase family 10, C-terminal domain"/>
    <property type="match status" value="1"/>
</dbReference>
<accession>A0A6V7WHL2</accession>
<comment type="caution">
    <text evidence="13">The sequence shown here is derived from an EMBL/GenBank/DDBJ whole genome shotgun (WGS) entry which is preliminary data.</text>
</comment>
<dbReference type="UniPathway" id="UPA00378"/>
<keyword evidence="11" id="KW-0333">Golgi apparatus</keyword>
<evidence type="ECO:0000256" key="11">
    <source>
        <dbReference type="RuleBase" id="RU003832"/>
    </source>
</evidence>
<dbReference type="GO" id="GO:0046920">
    <property type="term" value="F:alpha-(1-&gt;3)-fucosyltransferase activity"/>
    <property type="evidence" value="ECO:0007669"/>
    <property type="project" value="TreeGrafter"/>
</dbReference>
<dbReference type="PANTHER" id="PTHR11929">
    <property type="entry name" value="ALPHA- 1,3 -FUCOSYLTRANSFERASE"/>
    <property type="match status" value="1"/>
</dbReference>
<evidence type="ECO:0000256" key="1">
    <source>
        <dbReference type="ARBA" id="ARBA00004447"/>
    </source>
</evidence>